<dbReference type="Proteomes" id="UP000608513">
    <property type="component" value="Unassembled WGS sequence"/>
</dbReference>
<dbReference type="RefSeq" id="WP_187076686.1">
    <property type="nucleotide sequence ID" value="NZ_JACORT010000005.1"/>
</dbReference>
<accession>A0A923MS32</accession>
<proteinExistence type="predicted"/>
<evidence type="ECO:0000256" key="1">
    <source>
        <dbReference type="ARBA" id="ARBA00022723"/>
    </source>
</evidence>
<protein>
    <submittedName>
        <fullName evidence="4">Metallophosphoesterase</fullName>
    </submittedName>
</protein>
<keyword evidence="1" id="KW-0479">Metal-binding</keyword>
<sequence length="286" mass="31425">MTRRNRWRLAFGFFLVALAAWSVLLEPRWIARREQRVEVAQPAPARSLRVAVASDWHLSLRPLWRVTTVERARALVDEINAAQPDLVVLPGDFIADRDFHSEDGRPASEVIAAELGRLRAPLGVVAVLGNHDWWHDGQAFTDAFRRHGITVLENAAQPLPGTAWWIAGVGDDSTGHADPAKAVRAVPKGAPVLVVMHDPAAFARLPRIHGFALAAHTHGGQVYLPFIGAPVVPGAAPRAWAYGWIAHGDNRLYVTSGVGVSILPLRFNMRPEWVLFTLAPPREIAK</sequence>
<dbReference type="Gene3D" id="3.60.21.10">
    <property type="match status" value="1"/>
</dbReference>
<comment type="caution">
    <text evidence="4">The sequence shown here is derived from an EMBL/GenBank/DDBJ whole genome shotgun (WGS) entry which is preliminary data.</text>
</comment>
<dbReference type="PANTHER" id="PTHR31302:SF31">
    <property type="entry name" value="PHOSPHODIESTERASE YAEI"/>
    <property type="match status" value="1"/>
</dbReference>
<reference evidence="4" key="1">
    <citation type="submission" date="2020-08" db="EMBL/GenBank/DDBJ databases">
        <title>Ramlibacter sp. USB13 16S ribosomal RNA gene genome sequencing and assembly.</title>
        <authorList>
            <person name="Kang M."/>
        </authorList>
    </citation>
    <scope>NUCLEOTIDE SEQUENCE</scope>
    <source>
        <strain evidence="4">USB13</strain>
    </source>
</reference>
<gene>
    <name evidence="4" type="ORF">H8N03_13350</name>
</gene>
<evidence type="ECO:0000259" key="3">
    <source>
        <dbReference type="Pfam" id="PF00149"/>
    </source>
</evidence>
<dbReference type="GO" id="GO:0009245">
    <property type="term" value="P:lipid A biosynthetic process"/>
    <property type="evidence" value="ECO:0007669"/>
    <property type="project" value="TreeGrafter"/>
</dbReference>
<evidence type="ECO:0000313" key="5">
    <source>
        <dbReference type="Proteomes" id="UP000608513"/>
    </source>
</evidence>
<dbReference type="SUPFAM" id="SSF56300">
    <property type="entry name" value="Metallo-dependent phosphatases"/>
    <property type="match status" value="1"/>
</dbReference>
<dbReference type="PANTHER" id="PTHR31302">
    <property type="entry name" value="TRANSMEMBRANE PROTEIN WITH METALLOPHOSPHOESTERASE DOMAIN-RELATED"/>
    <property type="match status" value="1"/>
</dbReference>
<dbReference type="InterPro" id="IPR051158">
    <property type="entry name" value="Metallophosphoesterase_sf"/>
</dbReference>
<dbReference type="GO" id="GO:0008758">
    <property type="term" value="F:UDP-2,3-diacylglucosamine hydrolase activity"/>
    <property type="evidence" value="ECO:0007669"/>
    <property type="project" value="TreeGrafter"/>
</dbReference>
<organism evidence="4 5">
    <name type="scientific">Ramlibacter cellulosilyticus</name>
    <dbReference type="NCBI Taxonomy" id="2764187"/>
    <lineage>
        <taxon>Bacteria</taxon>
        <taxon>Pseudomonadati</taxon>
        <taxon>Pseudomonadota</taxon>
        <taxon>Betaproteobacteria</taxon>
        <taxon>Burkholderiales</taxon>
        <taxon>Comamonadaceae</taxon>
        <taxon>Ramlibacter</taxon>
    </lineage>
</organism>
<dbReference type="GO" id="GO:0046872">
    <property type="term" value="F:metal ion binding"/>
    <property type="evidence" value="ECO:0007669"/>
    <property type="project" value="UniProtKB-KW"/>
</dbReference>
<dbReference type="Pfam" id="PF00149">
    <property type="entry name" value="Metallophos"/>
    <property type="match status" value="1"/>
</dbReference>
<evidence type="ECO:0000256" key="2">
    <source>
        <dbReference type="ARBA" id="ARBA00022801"/>
    </source>
</evidence>
<dbReference type="InterPro" id="IPR004843">
    <property type="entry name" value="Calcineurin-like_PHP"/>
</dbReference>
<keyword evidence="5" id="KW-1185">Reference proteome</keyword>
<feature type="domain" description="Calcineurin-like phosphoesterase" evidence="3">
    <location>
        <begin position="48"/>
        <end position="148"/>
    </location>
</feature>
<keyword evidence="2" id="KW-0378">Hydrolase</keyword>
<dbReference type="AlphaFoldDB" id="A0A923MS32"/>
<evidence type="ECO:0000313" key="4">
    <source>
        <dbReference type="EMBL" id="MBC5783936.1"/>
    </source>
</evidence>
<dbReference type="InterPro" id="IPR029052">
    <property type="entry name" value="Metallo-depent_PP-like"/>
</dbReference>
<dbReference type="GO" id="GO:0016020">
    <property type="term" value="C:membrane"/>
    <property type="evidence" value="ECO:0007669"/>
    <property type="project" value="GOC"/>
</dbReference>
<name>A0A923MS32_9BURK</name>
<dbReference type="EMBL" id="JACORT010000005">
    <property type="protein sequence ID" value="MBC5783936.1"/>
    <property type="molecule type" value="Genomic_DNA"/>
</dbReference>